<dbReference type="SUPFAM" id="SSF50939">
    <property type="entry name" value="Sialidases"/>
    <property type="match status" value="1"/>
</dbReference>
<dbReference type="Pfam" id="PF13385">
    <property type="entry name" value="Laminin_G_3"/>
    <property type="match status" value="1"/>
</dbReference>
<evidence type="ECO:0000256" key="3">
    <source>
        <dbReference type="SAM" id="MobiDB-lite"/>
    </source>
</evidence>
<organism evidence="7 8">
    <name type="scientific">Hominisplanchenecus faecis</name>
    <dbReference type="NCBI Taxonomy" id="2885351"/>
    <lineage>
        <taxon>Bacteria</taxon>
        <taxon>Bacillati</taxon>
        <taxon>Bacillota</taxon>
        <taxon>Clostridia</taxon>
        <taxon>Lachnospirales</taxon>
        <taxon>Lachnospiraceae</taxon>
        <taxon>Hominisplanchenecus</taxon>
    </lineage>
</organism>
<dbReference type="InterPro" id="IPR025150">
    <property type="entry name" value="GH123_cat"/>
</dbReference>
<dbReference type="SMART" id="SM00635">
    <property type="entry name" value="BID_2"/>
    <property type="match status" value="3"/>
</dbReference>
<dbReference type="Gene3D" id="3.80.10.10">
    <property type="entry name" value="Ribonuclease Inhibitor"/>
    <property type="match status" value="1"/>
</dbReference>
<dbReference type="SMART" id="SM00560">
    <property type="entry name" value="LamGL"/>
    <property type="match status" value="1"/>
</dbReference>
<evidence type="ECO:0000259" key="5">
    <source>
        <dbReference type="SMART" id="SM00560"/>
    </source>
</evidence>
<dbReference type="SUPFAM" id="SSF49373">
    <property type="entry name" value="Invasin/intimin cell-adhesion fragments"/>
    <property type="match status" value="3"/>
</dbReference>
<feature type="domain" description="BIG2" evidence="6">
    <location>
        <begin position="1539"/>
        <end position="1617"/>
    </location>
</feature>
<evidence type="ECO:0000256" key="2">
    <source>
        <dbReference type="ARBA" id="ARBA00023157"/>
    </source>
</evidence>
<feature type="domain" description="BIG2" evidence="6">
    <location>
        <begin position="770"/>
        <end position="841"/>
    </location>
</feature>
<dbReference type="Gene3D" id="2.120.10.10">
    <property type="match status" value="1"/>
</dbReference>
<feature type="compositionally biased region" description="Polar residues" evidence="3">
    <location>
        <begin position="1645"/>
        <end position="1662"/>
    </location>
</feature>
<comment type="caution">
    <text evidence="7">The sequence shown here is derived from an EMBL/GenBank/DDBJ whole genome shotgun (WGS) entry which is preliminary data.</text>
</comment>
<dbReference type="InterPro" id="IPR008964">
    <property type="entry name" value="Invasin/intimin_cell_adhesion"/>
</dbReference>
<feature type="domain" description="LamG-like jellyroll fold" evidence="5">
    <location>
        <begin position="912"/>
        <end position="1037"/>
    </location>
</feature>
<reference evidence="7 8" key="1">
    <citation type="submission" date="2021-10" db="EMBL/GenBank/DDBJ databases">
        <title>Anaerobic single-cell dispensing facilitates the cultivation of human gut bacteria.</title>
        <authorList>
            <person name="Afrizal A."/>
        </authorList>
    </citation>
    <scope>NUCLEOTIDE SEQUENCE [LARGE SCALE GENOMIC DNA]</scope>
    <source>
        <strain evidence="7 8">CLA-AA-H246</strain>
    </source>
</reference>
<gene>
    <name evidence="7" type="ORF">LKD42_07920</name>
</gene>
<evidence type="ECO:0000259" key="6">
    <source>
        <dbReference type="SMART" id="SM00635"/>
    </source>
</evidence>
<keyword evidence="8" id="KW-1185">Reference proteome</keyword>
<dbReference type="SUPFAM" id="SSF49899">
    <property type="entry name" value="Concanavalin A-like lectins/glucanases"/>
    <property type="match status" value="1"/>
</dbReference>
<dbReference type="Gene3D" id="2.60.40.1080">
    <property type="match status" value="3"/>
</dbReference>
<evidence type="ECO:0000313" key="8">
    <source>
        <dbReference type="Proteomes" id="UP001299235"/>
    </source>
</evidence>
<dbReference type="EMBL" id="JAJEQE010000022">
    <property type="protein sequence ID" value="MCC2149182.1"/>
    <property type="molecule type" value="Genomic_DNA"/>
</dbReference>
<feature type="signal peptide" evidence="4">
    <location>
        <begin position="1"/>
        <end position="31"/>
    </location>
</feature>
<dbReference type="Pfam" id="PF22680">
    <property type="entry name" value="Glyco_hydro_123_N_2"/>
    <property type="match status" value="1"/>
</dbReference>
<dbReference type="CDD" id="cd15482">
    <property type="entry name" value="Sialidase_non-viral"/>
    <property type="match status" value="1"/>
</dbReference>
<dbReference type="Proteomes" id="UP001299235">
    <property type="component" value="Unassembled WGS sequence"/>
</dbReference>
<feature type="compositionally biased region" description="Basic and acidic residues" evidence="3">
    <location>
        <begin position="1622"/>
        <end position="1634"/>
    </location>
</feature>
<dbReference type="InterPro" id="IPR013320">
    <property type="entry name" value="ConA-like_dom_sf"/>
</dbReference>
<feature type="region of interest" description="Disordered" evidence="3">
    <location>
        <begin position="1620"/>
        <end position="1669"/>
    </location>
</feature>
<dbReference type="Pfam" id="PF02368">
    <property type="entry name" value="Big_2"/>
    <property type="match status" value="3"/>
</dbReference>
<sequence>MKKNMKKSIFGLLLAILLICPFMTQTLRVEANDTGSEVTEEVKVNVTDTNQMNYFKYTAYSGKSWIVNQEQEAYIDLGTSDANAGQCYYELMFNGSAVEIYAVKAPAHGKVLYMVDGEYSQTVDLYQSSRSGAVSVYRITGLSEGSHTLKAVTLNEKTGSKVVNQVAYAKVTHQPYIGTPDLGGTVKSTDDQYTQDQYAAVSKETATETEVTAWKNDKANSELVLFSKNCSLENVRVTASDLTNGTSKITADHVQTLFVKSTKAYNGSYLGYGSKDRAVPADNGSNRSESSDILYGKDPVNISWNQLQPVWVTFNIPKDAKAGTYTGTVTATADGIETPLVFHYTVKVQDAVLPDADEFENTFDIELWQYPYTSAEYYGVTPFSEEHLKILEPIMKKYKEIGGHAITTSIVEEAWNGQTYSKNAVHYPSMVKWTKNADGTFSYDYTNFDKWVTFNKNLGIGDKIVLYSIAPWHNSFAYWENATLKYQSFTAGSAEYTKTWTNFLTDLVAHLETKGWFDDAYIGIDERGFSAAAFDLVDSVKNIHGQSLKTAGAMDHFIDKKDLAMRVTDLNVGDSAAAAHPTEFAKLLQEREQKGFRTTLYSCTEHIPGNFSLSMPAESYWSVINAGKLETAGFLRWAYDAWIENPLEDATHNAFEPGDCFLLYPSEKNATAKEVKSSVRLERMAEGVRDVNKLRLMEQEIPSLAEDIDALYAKVTTTAGTGRRYLTDTEKTKLSAEMTAFKQGIAEITEKYVTKRAGGTDQITKLTFAEGSEIILSLGETKKLTPVFTPENVLNTSLTYTSDDENVVSVSGQGLVTAKKVGKASITAVSKLDSSKKAIIKVQVKLAEVPSTDKISYYSFDHVSDDQIADEWGSRNAVLSGGKISSGKFGSALEIEKNITGASVSNALVTEDAWTVSYWIYSKALSERSSVLMSSDGKYSFDAAISSSNLKTGVHVGTGSGDVLTFQYTLPAETWVHMTWTQDKTNGLSLYVNGTVVQTNAWTKTNAFPCPADLFGGSGFEGKIDELKIYNRVLTENEILAGMMGKGLNIQEMKKELKVGESWQVVTNLISDQEDKTITYTSSDPEIATVSEDGMVQAKKRGTTQILVKNAASGYEETVEIRVIKEITIHNTVPVYKLNESKLSDIDKDESNEKGRRYLGQPDMVMLDDNRTLITVYPVGHGHGKLVMKVSEDAGETWTEKTDIPSSWAKSLETPTIYKLHLENGTTRLMLITGLPNWGSGEADANGHIGGWNTSYSDDGGKTWTEYKNWHEKKKDGTTNYTIVAMASLVQLKDENGKDIQKWMGVYHDANYVNYKTYLTFDENGKEQWSEPEPYLSAYRTTESKYQMCEIGMFRSPDGKRIVGLARSQSHNNPSTLIYSDDEGKNWSEPMDLPGSLAGERHKAMYDPISGKLVITFREIQFDLNNNNQFDGANDWMAGDWVAWVGTYEDLMEQNDGQCHILLCEDWANNRYSGDTGYTGFVVLSDGTFVMDSYGHWDKEFSQSWQGSDGSGYNVKTDLCYIKQAKFKLADVIGESAIAVKDVTLDLSEVKLTERGQTVQLTATVAPKNATNKQVSFSSDREEVATVDEEGKVTAKADGTAVVTVTTVDGNKTAICSVTVEIPKDPTPDPDPKPDPTPAPKPSVPDNQESTTGSTMTVGSEQKSGKGIYRITGTRKTVTFVKPMNDKNTSFNVPASVKLADGRYKVTAIDKNAFKNNRKLKKVTIGNKVTKIGAGAFSGAKNLKAITIKSKLLKSVGKNALKGIHKKCTIKVPKTKLTAYKRLLKKKGQKASVKITK</sequence>
<dbReference type="InterPro" id="IPR006558">
    <property type="entry name" value="LamG-like"/>
</dbReference>
<dbReference type="InterPro" id="IPR053850">
    <property type="entry name" value="Glyco_hydro_123_N_2"/>
</dbReference>
<dbReference type="Gene3D" id="2.60.120.260">
    <property type="entry name" value="Galactose-binding domain-like"/>
    <property type="match status" value="1"/>
</dbReference>
<dbReference type="InterPro" id="IPR032675">
    <property type="entry name" value="LRR_dom_sf"/>
</dbReference>
<dbReference type="InterPro" id="IPR036278">
    <property type="entry name" value="Sialidase_sf"/>
</dbReference>
<protein>
    <submittedName>
        <fullName evidence="7">DUF6067 family protein</fullName>
    </submittedName>
</protein>
<dbReference type="Pfam" id="PF13306">
    <property type="entry name" value="LRR_5"/>
    <property type="match status" value="1"/>
</dbReference>
<proteinExistence type="predicted"/>
<dbReference type="InterPro" id="IPR026906">
    <property type="entry name" value="LRR_5"/>
</dbReference>
<evidence type="ECO:0000313" key="7">
    <source>
        <dbReference type="EMBL" id="MCC2149182.1"/>
    </source>
</evidence>
<name>A0ABS8EVS6_9FIRM</name>
<keyword evidence="2" id="KW-1015">Disulfide bond</keyword>
<feature type="chain" id="PRO_5045679534" evidence="4">
    <location>
        <begin position="32"/>
        <end position="1797"/>
    </location>
</feature>
<keyword evidence="1 4" id="KW-0732">Signal</keyword>
<dbReference type="Gene3D" id="2.60.120.200">
    <property type="match status" value="1"/>
</dbReference>
<accession>A0ABS8EVS6</accession>
<feature type="domain" description="BIG2" evidence="6">
    <location>
        <begin position="1044"/>
        <end position="1120"/>
    </location>
</feature>
<evidence type="ECO:0000256" key="1">
    <source>
        <dbReference type="ARBA" id="ARBA00022729"/>
    </source>
</evidence>
<dbReference type="InterPro" id="IPR003343">
    <property type="entry name" value="Big_2"/>
</dbReference>
<dbReference type="Pfam" id="PF13320">
    <property type="entry name" value="GH123_cat"/>
    <property type="match status" value="1"/>
</dbReference>
<evidence type="ECO:0000256" key="4">
    <source>
        <dbReference type="SAM" id="SignalP"/>
    </source>
</evidence>